<feature type="domain" description="Amidohydrolase-related" evidence="1">
    <location>
        <begin position="11"/>
        <end position="317"/>
    </location>
</feature>
<dbReference type="InterPro" id="IPR052358">
    <property type="entry name" value="Aro_Compnd_Degr_Hydrolases"/>
</dbReference>
<sequence>MASHLLPAGAYDTHVHVFDKRLGSYAAGRSYTPGEASRESLLEFESGVSVTGKPCNIVIVQASPYKNDNGVLLATLESFRREGIKTARGIAVFDSRIVTDEELQFMHELGVRGLRLNVQSDSSGVDVGALEEAMIHGAERIKNFPGWKLQLYAPSSVWDYLYPVVSKLPVPVIADHFAGLKALSKLPQMDGENNSATDEKLVLTQPGLEAVVRLAEESRLIIKLSGFYRASNSTADCYLDLAPIVRYLAKKVPGQLIWGSDWPHTGEAQARDIATAAMTIEHFQKIDDEGILRNLREWLGSDNIWHKVMVENPRLLYE</sequence>
<evidence type="ECO:0000313" key="3">
    <source>
        <dbReference type="Proteomes" id="UP000028545"/>
    </source>
</evidence>
<dbReference type="InterPro" id="IPR032466">
    <property type="entry name" value="Metal_Hydrolase"/>
</dbReference>
<name>A0A084FV46_PSEDA</name>
<dbReference type="SUPFAM" id="SSF51556">
    <property type="entry name" value="Metallo-dependent hydrolases"/>
    <property type="match status" value="1"/>
</dbReference>
<evidence type="ECO:0000259" key="1">
    <source>
        <dbReference type="Pfam" id="PF04909"/>
    </source>
</evidence>
<dbReference type="Gene3D" id="3.20.20.140">
    <property type="entry name" value="Metal-dependent hydrolases"/>
    <property type="match status" value="1"/>
</dbReference>
<dbReference type="PANTHER" id="PTHR35563:SF2">
    <property type="entry name" value="BARREL METAL-DEPENDENT HYDROLASE, PUTATIVE (AFU_ORTHOLOGUE AFUA_1G16240)-RELATED"/>
    <property type="match status" value="1"/>
</dbReference>
<dbReference type="HOGENOM" id="CLU_064039_1_0_1"/>
<dbReference type="OrthoDB" id="2135488at2759"/>
<dbReference type="GeneID" id="27719491"/>
<dbReference type="PANTHER" id="PTHR35563">
    <property type="entry name" value="BARREL METAL-DEPENDENT HYDROLASE, PUTATIVE (AFU_ORTHOLOGUE AFUA_1G16240)-RELATED"/>
    <property type="match status" value="1"/>
</dbReference>
<organism evidence="2 3">
    <name type="scientific">Pseudallescheria apiosperma</name>
    <name type="common">Scedosporium apiospermum</name>
    <dbReference type="NCBI Taxonomy" id="563466"/>
    <lineage>
        <taxon>Eukaryota</taxon>
        <taxon>Fungi</taxon>
        <taxon>Dikarya</taxon>
        <taxon>Ascomycota</taxon>
        <taxon>Pezizomycotina</taxon>
        <taxon>Sordariomycetes</taxon>
        <taxon>Hypocreomycetidae</taxon>
        <taxon>Microascales</taxon>
        <taxon>Microascaceae</taxon>
        <taxon>Scedosporium</taxon>
    </lineage>
</organism>
<evidence type="ECO:0000313" key="2">
    <source>
        <dbReference type="EMBL" id="KEZ38958.1"/>
    </source>
</evidence>
<dbReference type="AlphaFoldDB" id="A0A084FV46"/>
<dbReference type="VEuPathDB" id="FungiDB:SAPIO_CDS10308"/>
<keyword evidence="2" id="KW-0378">Hydrolase</keyword>
<gene>
    <name evidence="2" type="ORF">SAPIO_CDS10308</name>
</gene>
<keyword evidence="3" id="KW-1185">Reference proteome</keyword>
<reference evidence="2 3" key="1">
    <citation type="journal article" date="2014" name="Genome Announc.">
        <title>Draft genome sequence of the pathogenic fungus Scedosporium apiospermum.</title>
        <authorList>
            <person name="Vandeputte P."/>
            <person name="Ghamrawi S."/>
            <person name="Rechenmann M."/>
            <person name="Iltis A."/>
            <person name="Giraud S."/>
            <person name="Fleury M."/>
            <person name="Thornton C."/>
            <person name="Delhaes L."/>
            <person name="Meyer W."/>
            <person name="Papon N."/>
            <person name="Bouchara J.P."/>
        </authorList>
    </citation>
    <scope>NUCLEOTIDE SEQUENCE [LARGE SCALE GENOMIC DNA]</scope>
    <source>
        <strain evidence="2 3">IHEM 14462</strain>
    </source>
</reference>
<dbReference type="Proteomes" id="UP000028545">
    <property type="component" value="Unassembled WGS sequence"/>
</dbReference>
<protein>
    <submittedName>
        <fullName evidence="2">Transcriptional family amidohydrolase family protein</fullName>
    </submittedName>
</protein>
<dbReference type="KEGG" id="sapo:SAPIO_CDS10308"/>
<dbReference type="GO" id="GO:0016787">
    <property type="term" value="F:hydrolase activity"/>
    <property type="evidence" value="ECO:0007669"/>
    <property type="project" value="UniProtKB-KW"/>
</dbReference>
<dbReference type="RefSeq" id="XP_016638757.1">
    <property type="nucleotide sequence ID" value="XM_016783916.1"/>
</dbReference>
<dbReference type="Pfam" id="PF04909">
    <property type="entry name" value="Amidohydro_2"/>
    <property type="match status" value="1"/>
</dbReference>
<comment type="caution">
    <text evidence="2">The sequence shown here is derived from an EMBL/GenBank/DDBJ whole genome shotgun (WGS) entry which is preliminary data.</text>
</comment>
<dbReference type="OMA" id="WPHTGDG"/>
<dbReference type="EMBL" id="JOWA01000165">
    <property type="protein sequence ID" value="KEZ38958.1"/>
    <property type="molecule type" value="Genomic_DNA"/>
</dbReference>
<accession>A0A084FV46</accession>
<dbReference type="InterPro" id="IPR006680">
    <property type="entry name" value="Amidohydro-rel"/>
</dbReference>
<proteinExistence type="predicted"/>